<dbReference type="EMBL" id="MSFM01000012">
    <property type="protein sequence ID" value="PKY01132.1"/>
    <property type="molecule type" value="Genomic_DNA"/>
</dbReference>
<dbReference type="Proteomes" id="UP000234254">
    <property type="component" value="Unassembled WGS sequence"/>
</dbReference>
<proteinExistence type="predicted"/>
<feature type="region of interest" description="Disordered" evidence="1">
    <location>
        <begin position="75"/>
        <end position="118"/>
    </location>
</feature>
<name>A0A2I1CU24_ASPC2</name>
<accession>A0A2I1CU24</accession>
<keyword evidence="3" id="KW-1185">Reference proteome</keyword>
<sequence length="164" mass="18877">MSINAPGIHQAWIGRYWNTLPRYKRYDTSGFSCQREYRSYHEGVIGPQPEELEIVASKGLCQHSASESSRMVRFPRDFRDKKKRQRDDEEEEYARISAQRKAETCSGKPIMQSHHGRGHQAAWNHASLPSIIGFSSHLWCACDAGLTLFNPSPTPWRVRRAKFA</sequence>
<evidence type="ECO:0000313" key="2">
    <source>
        <dbReference type="EMBL" id="PKY01132.1"/>
    </source>
</evidence>
<dbReference type="VEuPathDB" id="FungiDB:P168DRAFT_335130"/>
<organism evidence="2 3">
    <name type="scientific">Aspergillus campestris (strain IBT 28561)</name>
    <dbReference type="NCBI Taxonomy" id="1392248"/>
    <lineage>
        <taxon>Eukaryota</taxon>
        <taxon>Fungi</taxon>
        <taxon>Dikarya</taxon>
        <taxon>Ascomycota</taxon>
        <taxon>Pezizomycotina</taxon>
        <taxon>Eurotiomycetes</taxon>
        <taxon>Eurotiomycetidae</taxon>
        <taxon>Eurotiales</taxon>
        <taxon>Aspergillaceae</taxon>
        <taxon>Aspergillus</taxon>
        <taxon>Aspergillus subgen. Circumdati</taxon>
    </lineage>
</organism>
<reference evidence="2" key="1">
    <citation type="submission" date="2016-12" db="EMBL/GenBank/DDBJ databases">
        <title>The genomes of Aspergillus section Nigri reveals drivers in fungal speciation.</title>
        <authorList>
            <consortium name="DOE Joint Genome Institute"/>
            <person name="Vesth T.C."/>
            <person name="Nybo J."/>
            <person name="Theobald S."/>
            <person name="Brandl J."/>
            <person name="Frisvad J.C."/>
            <person name="Nielsen K.F."/>
            <person name="Lyhne E.K."/>
            <person name="Kogle M.E."/>
            <person name="Kuo A."/>
            <person name="Riley R."/>
            <person name="Clum A."/>
            <person name="Nolan M."/>
            <person name="Lipzen A."/>
            <person name="Salamov A."/>
            <person name="Henrissat B."/>
            <person name="Wiebenga A."/>
            <person name="De vries R.P."/>
            <person name="Grigoriev I.V."/>
            <person name="Mortensen U.H."/>
            <person name="Andersen M.R."/>
            <person name="Baker S.E."/>
        </authorList>
    </citation>
    <scope>NUCLEOTIDE SEQUENCE</scope>
    <source>
        <strain evidence="2">IBT 28561</strain>
    </source>
</reference>
<gene>
    <name evidence="2" type="ORF">P168DRAFT_335130</name>
</gene>
<comment type="caution">
    <text evidence="2">The sequence shown here is derived from an EMBL/GenBank/DDBJ whole genome shotgun (WGS) entry which is preliminary data.</text>
</comment>
<dbReference type="RefSeq" id="XP_024689726.1">
    <property type="nucleotide sequence ID" value="XM_024841707.1"/>
</dbReference>
<evidence type="ECO:0000256" key="1">
    <source>
        <dbReference type="SAM" id="MobiDB-lite"/>
    </source>
</evidence>
<dbReference type="GeneID" id="36549233"/>
<dbReference type="AlphaFoldDB" id="A0A2I1CU24"/>
<evidence type="ECO:0000313" key="3">
    <source>
        <dbReference type="Proteomes" id="UP000234254"/>
    </source>
</evidence>
<protein>
    <submittedName>
        <fullName evidence="2">Uncharacterized protein</fullName>
    </submittedName>
</protein>